<feature type="region of interest" description="Disordered" evidence="5">
    <location>
        <begin position="2556"/>
        <end position="2598"/>
    </location>
</feature>
<dbReference type="Pfam" id="PF00428">
    <property type="entry name" value="Ribosomal_60s"/>
    <property type="match status" value="2"/>
</dbReference>
<feature type="compositionally biased region" description="Polar residues" evidence="5">
    <location>
        <begin position="1821"/>
        <end position="1834"/>
    </location>
</feature>
<dbReference type="VEuPathDB" id="TriTrypDB:LdCL_030009200"/>
<feature type="region of interest" description="Disordered" evidence="5">
    <location>
        <begin position="1728"/>
        <end position="1761"/>
    </location>
</feature>
<evidence type="ECO:0000313" key="7">
    <source>
        <dbReference type="EMBL" id="TPP52965.1"/>
    </source>
</evidence>
<feature type="domain" description="TLDc" evidence="6">
    <location>
        <begin position="2993"/>
        <end position="3231"/>
    </location>
</feature>
<comment type="similarity">
    <text evidence="1">Belongs to the eukaryotic ribosomal protein P1/P2 family.</text>
</comment>
<evidence type="ECO:0000256" key="4">
    <source>
        <dbReference type="ARBA" id="ARBA00023274"/>
    </source>
</evidence>
<protein>
    <submittedName>
        <fullName evidence="7">TLD family protein</fullName>
    </submittedName>
</protein>
<keyword evidence="3" id="KW-0689">Ribosomal protein</keyword>
<feature type="compositionally biased region" description="Low complexity" evidence="5">
    <location>
        <begin position="2062"/>
        <end position="2079"/>
    </location>
</feature>
<evidence type="ECO:0000256" key="1">
    <source>
        <dbReference type="ARBA" id="ARBA00005436"/>
    </source>
</evidence>
<feature type="region of interest" description="Disordered" evidence="5">
    <location>
        <begin position="2254"/>
        <end position="2280"/>
    </location>
</feature>
<dbReference type="VEuPathDB" id="TriTrypDB:LdBPK_030430.1"/>
<feature type="region of interest" description="Disordered" evidence="5">
    <location>
        <begin position="1162"/>
        <end position="1209"/>
    </location>
</feature>
<comment type="caution">
    <text evidence="7">The sequence shown here is derived from an EMBL/GenBank/DDBJ whole genome shotgun (WGS) entry which is preliminary data.</text>
</comment>
<feature type="region of interest" description="Disordered" evidence="5">
    <location>
        <begin position="1773"/>
        <end position="1836"/>
    </location>
</feature>
<dbReference type="PANTHER" id="PTHR23354:SF126">
    <property type="entry name" value="CONSERVED TLD DOMAIN PROTEIN"/>
    <property type="match status" value="1"/>
</dbReference>
<dbReference type="GO" id="GO:1990904">
    <property type="term" value="C:ribonucleoprotein complex"/>
    <property type="evidence" value="ECO:0007669"/>
    <property type="project" value="UniProtKB-KW"/>
</dbReference>
<feature type="compositionally biased region" description="Low complexity" evidence="5">
    <location>
        <begin position="2418"/>
        <end position="2445"/>
    </location>
</feature>
<organism evidence="7 8">
    <name type="scientific">Leishmania donovani</name>
    <dbReference type="NCBI Taxonomy" id="5661"/>
    <lineage>
        <taxon>Eukaryota</taxon>
        <taxon>Discoba</taxon>
        <taxon>Euglenozoa</taxon>
        <taxon>Kinetoplastea</taxon>
        <taxon>Metakinetoplastina</taxon>
        <taxon>Trypanosomatida</taxon>
        <taxon>Trypanosomatidae</taxon>
        <taxon>Leishmaniinae</taxon>
        <taxon>Leishmania</taxon>
    </lineage>
</organism>
<feature type="compositionally biased region" description="Low complexity" evidence="5">
    <location>
        <begin position="2379"/>
        <end position="2400"/>
    </location>
</feature>
<feature type="region of interest" description="Disordered" evidence="5">
    <location>
        <begin position="2058"/>
        <end position="2103"/>
    </location>
</feature>
<sequence length="3265" mass="342928">MQLAEPNIGGVPAQLSPMATPAPTRVRMVCVQEGENRTVLVQESPRIDHTQKSHSQQPHPDSEESHVRSAARLMHRSGRTALPLPHGALTNSEVAVCGDDAENGFHRRRERRPRLPSPRTSRTLEELFNEELIAEEQRVALLSAHQLTITAGEEDLFSKAPTRSYSSIVEAGQRVMAMTNASSRTTRRQCTVDAPLPTPSEASAVVRAVPHTCLEPLRVWLPRRVEALSALTCEGSPPITRVAASGDRSQARTRAGDGDDGFPVALWRRTPCSTPPRAGVAMADADGAPTSLLSSPHWCVTAYEPLSLSLPATARCADGDSEGPVLQQAPISTTTLTHLSSTVDSSILGRSGAREGDDAVNGAEDDEEAAAVGACRDHRPPTAMASAHGSAPTTTAVTRVYWGAAPPLRGMAPSVLHHGGASGMGADGDAGDAGGDGAAFAGRRSSGQNILSSVQGGARGYDGVGARPSRSSATAAVDRHEPFCELPSSLLPVMRRRPPAVPGPDACVPPQSMELRITLPWLLHTSTLPPVAAEVLARCLGAHIRAHLRPEGAAQWRQDGACRPRLSGTCAPGPAAARPQPMSSRRDDPPPCWVAAFAYTEGIQMYATNHAASLVHAKESTEGFEASRDYQASPRHDPCGLAPEAPLERISWPAWVPDAQTSVRMLAALTSGGQLHIGGGTSRSSTTLSRDPATVLHQFHVFSEAIFGDAANKRLCRHVRDRLPLHVQDLSELLSRPWCGGAREDEDGDVATTTTAVAATGVWRARCPSMLDLVHHLARAWMAECFTGLANRLHAFLTTHDPGVVFDLISARANDSDDAVPHDSLCNCARLLKRMCTEECGENACAHQRGPAPARERHCDQRERHDCSVHSRAVPGAATAAASVLPPHALIYRGVAEFTHGPLQRWERWWWSPSSTPAAHSLATNTTASVVAMQWSTHVNYATVRSLQWVLRHPLDAHAVADGARQSASNLAAVTDMRALLELLTLMPPLLDTTALLMYEAEAVLRGACACVMGNAGDRGGGGTAIMTSGAHSHNAITTGIRATPSRAATQGFHAYYRVFLGLVCYGAMQLSDAEGMALLSRPRLQPTGVEPSTAAPHHRDAASPLPELRSAQATVDGLWTRYILPLVVGYVSGSGTGAAPAARMDALTAADQCITAGSCGEDARPRWWAPSPTTADEHPATARSPRPESVSSSAFTADTATTTTTTATTRRCANSGLDSINELERVGATTTESQYMAAPAFAHAPRPGHRDEQSVAPNAASGAVDGIGVCRQLIRRWLQPTSDCHGRGCRASNFAEGAAQHPKADDSAAVRANCFPGGRSQLLDICEAGGGHTLHRRDVRRVGALLAGLALRVAAVREEEQGAHAVSPHSDGTGCCYDYLYGVLPPGLRARDAGLITVASTSSSDDGEDSDTDSAGENAETDDNPCNVNILHCTLACTYAALMLSDAGLPTSAENIAAAVKAAGVEMRPTLPIIFARFLEKKSVETLMAAAAAQAPTAASAPTSSQEHLPYALSIIAMSAETLACTYAALMLSDAGLPTSAENIAAAVKAAGVEMRPTLPIIFARFLEKKSVETLMAAAAAQAPTAASAPSPAAGAASAAAAGGKTSRDRSCTLAAAMERLSAGPAGGDAAETAAVPPGTAVGGRPPSQASTSTASPPPVATQLTDTQLLQLSLCSAVASAAAGKATVAANNYALVIKIIFRKCFLLEELVLLALAMGYETRKAAHAASPHVAGDDGRKSSGPGRGAAGSGPHDCPLSAGATHEQLVDPLANMGTLLPPGLGEDDYDEERTYSEQKEQREQHQRHQYVRTPPAARDGASIASTVSSASPTAHDSTPGYDAATARWLACLLAKVHPDALPIATLEKICKVPLTGSPNAAASSPARGGAAARRQVASTTAAASIGNWPSATGVNDSPSMSTVAVLPLLPSLKSSPTPSPPGAASPMPVGGRRDMPTGSPNSNSDAAPSLAAAAPFSTSLSLLFATLLWDVACALWNEGFIEDAHHWLSVMDVRRLWKLYKDLCRGGEAAAFREPPEESVKSGDRACALSWPAVLAESCDADMSPSSRRPSRSSAATESPSGGAGQTNHSSGAQQENVVSSPAVPPPRQGILLSALAQVGGPLPMTDLAACFTDPAEFEVGNVGKDAVAAAAQSRTEERSVGDDAAAMHAETRTAALARFVRRLARRTSALRDLCGLMIACETAEDVFYVMYALSSALLLIIANLLIELFITKRAQQLLLEEGGLDEFASGIATAPSPLAADGRGGSAEDAPRRLSRQQQRRRTDRAIRRACDEVVCAFTNGRCLTLYALESYGIPPPCDGDSNTAEAQLLAPELPYVLVSNLLSSTLNYSTRYLFSKVYHGVMGCRGHAAAERHQEAEMSNPSPSSSPSEAAAAASIPSHPNRTRRATDEEKERRRAWTRPPAAAVTAAAAPQRTPPLHAHASPASASATITASVQSVAGELFGLMRKTAVNWRDLGNFGHAGVALQSCSRDNCNYGCRHHHHDVRPSFSMADAPGGDPLRGREGGGGYAERLAAARREHRAAAGDGGSKERVQLGEATPWSAGSPATVTSNNSSLADARSTTGAYRGRADGDAPSMSLPCRAGRSRGCALKTRGVGAAEMMLPSSSSIAVSLLAEENELTGLADAVNDLYLAPAAPASQEEAPPSPPQSATVVHTAAAHLQSRSPSEAVSLRLLALLYRYPQLHTLEPVTASHVGLVAKELNKALHILQTAMRGRFGDGWWLQWRSRREGETQRYYARALADAQRGGYPLSLPATALPSPPARVAGVAGAAVAPPRTIGMSAVQPDPSLLLVGARPWHASVAHEQGKMNAWGLDARGCNGVPPPSAPPPSSGAHTVLSDLWCTRTLTIPTDEELRKPLQDLRGHFTGTTTSPAASRATAAAATDTTSASAAAMHEDAQAAGMLLDVDWDIPPAYTPDVSLDFSAFTTTSVETQESTRQLVESLQQREQALGDDGDGRDDDYSCDDAAGAPGVSVLSRACRRLLHNELPLLQQYSPWRVIYSTRMHGISLSTLFSNCRREAERQGLSGYAANSVVSTTPSDSKPMLLVLELPSSATLQFSEDDAGVREAWADADTSSSTARPDAPRQTDGGRRRHHCHNKLFVGAFLSDLLRLESRRYYGSQECFVFQLFVPGTVGGEATASGASAASAGPQLRVYRATRSNTQYINCRATSIVIGGGDGGSSIYLDDTLCHGATSACATFASPPLSTWVSTPCEAAGDGADGESDMHRRQKSLCVLNVEVIVMDA</sequence>
<dbReference type="EMBL" id="RHLD01000061">
    <property type="protein sequence ID" value="TPP52965.1"/>
    <property type="molecule type" value="Genomic_DNA"/>
</dbReference>
<dbReference type="GO" id="GO:0005840">
    <property type="term" value="C:ribosome"/>
    <property type="evidence" value="ECO:0007669"/>
    <property type="project" value="UniProtKB-KW"/>
</dbReference>
<feature type="compositionally biased region" description="Low complexity" evidence="5">
    <location>
        <begin position="1197"/>
        <end position="1209"/>
    </location>
</feature>
<evidence type="ECO:0000256" key="2">
    <source>
        <dbReference type="ARBA" id="ARBA00011266"/>
    </source>
</evidence>
<dbReference type="VEuPathDB" id="TriTrypDB:LDHU3_03.0410"/>
<feature type="compositionally biased region" description="Basic and acidic residues" evidence="5">
    <location>
        <begin position="1790"/>
        <end position="1804"/>
    </location>
</feature>
<dbReference type="FunFam" id="1.10.10.1410:FF:000002">
    <property type="entry name" value="60S acidic ribosomal protein P2"/>
    <property type="match status" value="2"/>
</dbReference>
<dbReference type="VEuPathDB" id="TriTrypDB:LDHU3_03.0420"/>
<feature type="compositionally biased region" description="Polar residues" evidence="5">
    <location>
        <begin position="2084"/>
        <end position="2098"/>
    </location>
</feature>
<keyword evidence="4" id="KW-0687">Ribonucleoprotein</keyword>
<accession>A0A504XYL1</accession>
<feature type="compositionally biased region" description="Low complexity" evidence="5">
    <location>
        <begin position="1647"/>
        <end position="1662"/>
    </location>
</feature>
<dbReference type="SMART" id="SM00584">
    <property type="entry name" value="TLDc"/>
    <property type="match status" value="1"/>
</dbReference>
<evidence type="ECO:0000256" key="5">
    <source>
        <dbReference type="SAM" id="MobiDB-lite"/>
    </source>
</evidence>
<dbReference type="VEuPathDB" id="TriTrypDB:LDHU3_03.0440"/>
<feature type="region of interest" description="Disordered" evidence="5">
    <location>
        <begin position="3089"/>
        <end position="3112"/>
    </location>
</feature>
<dbReference type="VEuPathDB" id="TriTrypDB:LdCL_030009000"/>
<feature type="compositionally biased region" description="Basic and acidic residues" evidence="5">
    <location>
        <begin position="2405"/>
        <end position="2415"/>
    </location>
</feature>
<dbReference type="VEuPathDB" id="TriTrypDB:LdCL_030009300"/>
<dbReference type="PROSITE" id="PS51886">
    <property type="entry name" value="TLDC"/>
    <property type="match status" value="1"/>
</dbReference>
<evidence type="ECO:0000256" key="3">
    <source>
        <dbReference type="ARBA" id="ARBA00022980"/>
    </source>
</evidence>
<dbReference type="InterPro" id="IPR038716">
    <property type="entry name" value="P1/P2_N_sf"/>
</dbReference>
<proteinExistence type="inferred from homology"/>
<dbReference type="VEuPathDB" id="TriTrypDB:LdBPK_030420.1"/>
<feature type="compositionally biased region" description="Polar residues" evidence="5">
    <location>
        <begin position="2564"/>
        <end position="2583"/>
    </location>
</feature>
<evidence type="ECO:0000313" key="8">
    <source>
        <dbReference type="Proteomes" id="UP000318821"/>
    </source>
</evidence>
<dbReference type="Proteomes" id="UP000318821">
    <property type="component" value="Unassembled WGS sequence"/>
</dbReference>
<comment type="subunit">
    <text evidence="2">P1 and P2 exist as dimers at the large ribosomal subunit.</text>
</comment>
<dbReference type="CDD" id="cd05831">
    <property type="entry name" value="Ribosomal_P1"/>
    <property type="match status" value="2"/>
</dbReference>
<feature type="region of interest" description="Disordered" evidence="5">
    <location>
        <begin position="451"/>
        <end position="478"/>
    </location>
</feature>
<evidence type="ECO:0000259" key="6">
    <source>
        <dbReference type="PROSITE" id="PS51886"/>
    </source>
</evidence>
<dbReference type="VEuPathDB" id="TriTrypDB:LdBPK_030400.1"/>
<feature type="region of interest" description="Disordered" evidence="5">
    <location>
        <begin position="2369"/>
        <end position="2445"/>
    </location>
</feature>
<feature type="region of interest" description="Disordered" evidence="5">
    <location>
        <begin position="1625"/>
        <end position="1662"/>
    </location>
</feature>
<feature type="region of interest" description="Disordered" evidence="5">
    <location>
        <begin position="241"/>
        <end position="263"/>
    </location>
</feature>
<dbReference type="Pfam" id="PF07534">
    <property type="entry name" value="TLD"/>
    <property type="match status" value="1"/>
</dbReference>
<feature type="region of interest" description="Disordered" evidence="5">
    <location>
        <begin position="569"/>
        <end position="588"/>
    </location>
</feature>
<dbReference type="PANTHER" id="PTHR23354">
    <property type="entry name" value="NUCLEOLAR PROTEIN 7/ESTROGEN RECEPTOR COACTIVATOR-RELATED"/>
    <property type="match status" value="1"/>
</dbReference>
<gene>
    <name evidence="7" type="ORF">CGC20_27455</name>
</gene>
<feature type="region of interest" description="Disordered" evidence="5">
    <location>
        <begin position="1400"/>
        <end position="1422"/>
    </location>
</feature>
<reference evidence="8" key="1">
    <citation type="submission" date="2019-02" db="EMBL/GenBank/DDBJ databases">
        <title>FDA dAtabase for Regulatory Grade micrObial Sequences (FDA-ARGOS): Supporting development and validation of Infectious Disease Dx tests.</title>
        <authorList>
            <person name="Duncan R."/>
            <person name="Fisher C."/>
            <person name="Tallon L."/>
            <person name="Sadzewicz L."/>
            <person name="Sengamalay N."/>
            <person name="Ott S."/>
            <person name="Godinez A."/>
            <person name="Nagaraj S."/>
            <person name="Vavikolanu K."/>
            <person name="Vyas G."/>
            <person name="Nadendla S."/>
            <person name="Aluvathingal J."/>
            <person name="Sichtig H."/>
        </authorList>
    </citation>
    <scope>NUCLEOTIDE SEQUENCE [LARGE SCALE GENOMIC DNA]</scope>
    <source>
        <strain evidence="8">FDAARGOS_360</strain>
    </source>
</reference>
<feature type="compositionally biased region" description="Acidic residues" evidence="5">
    <location>
        <begin position="1406"/>
        <end position="1422"/>
    </location>
</feature>
<name>A0A504XYL1_LEIDO</name>
<dbReference type="InterPro" id="IPR006571">
    <property type="entry name" value="TLDc_dom"/>
</dbReference>
<feature type="region of interest" description="Disordered" evidence="5">
    <location>
        <begin position="40"/>
        <end position="70"/>
    </location>
</feature>
<dbReference type="Gene3D" id="1.10.10.1410">
    <property type="match status" value="2"/>
</dbReference>
<feature type="region of interest" description="Disordered" evidence="5">
    <location>
        <begin position="1929"/>
        <end position="1966"/>
    </location>
</feature>
<feature type="compositionally biased region" description="Low complexity" evidence="5">
    <location>
        <begin position="1957"/>
        <end position="1966"/>
    </location>
</feature>